<dbReference type="InParanoid" id="G4TBC4"/>
<comment type="caution">
    <text evidence="2">The sequence shown here is derived from an EMBL/GenBank/DDBJ whole genome shotgun (WGS) entry which is preliminary data.</text>
</comment>
<dbReference type="STRING" id="1109443.G4TBC4"/>
<organism evidence="2 3">
    <name type="scientific">Serendipita indica (strain DSM 11827)</name>
    <name type="common">Root endophyte fungus</name>
    <name type="synonym">Piriformospora indica</name>
    <dbReference type="NCBI Taxonomy" id="1109443"/>
    <lineage>
        <taxon>Eukaryota</taxon>
        <taxon>Fungi</taxon>
        <taxon>Dikarya</taxon>
        <taxon>Basidiomycota</taxon>
        <taxon>Agaricomycotina</taxon>
        <taxon>Agaricomycetes</taxon>
        <taxon>Sebacinales</taxon>
        <taxon>Serendipitaceae</taxon>
        <taxon>Serendipita</taxon>
    </lineage>
</organism>
<feature type="compositionally biased region" description="Polar residues" evidence="1">
    <location>
        <begin position="448"/>
        <end position="474"/>
    </location>
</feature>
<feature type="compositionally biased region" description="Pro residues" evidence="1">
    <location>
        <begin position="384"/>
        <end position="427"/>
    </location>
</feature>
<name>G4TBC4_SERID</name>
<sequence length="517" mass="58727">MAQQDTNAQKMASMAKHKEWHVTYWKDHNAPTDPQRFEDGFLVGWADGENMSLTRDSMLPQRRNENIQKCGASQHQWAFDDGYREGFDGRRCMGQEDTHDAKMAELAKHKEAHIAYWKAHGNRQTDTLRFSDGFISGWCDCERNPSSTVQTLAAQRRREHVSRWGDSPSEWAFDDGYREGFESRKAYTPTTGAKLENTHAQKTQTLSKHKEWHIAYWKEHNAPTDPKRYEDGFIAGWCDAENKSLGNITRDSMIAKRRTEHIQKCGPSDLEWAFDDGYREGFEGRRCMGQPDTHDAKMAELAQHRDAHVAYWKAHGNRQTDTLRFSDGFIAGWCDYEHNPSSSVQTLSGQRRQEHVRRWGDSPCEWAFDDGYREGFESRRCMKPPQPSQPVQPPTPAPTTQPTQPAQPAPSNPVSKPPESNPQPTQPAPSAQSQHQCTSECHHESSGPAPSSTIPPKDSCSSTQPEKATTTTACHSEPAKQEHCSSSDPNHTCNDDCKRPKKEGLLHRIEHALHLKE</sequence>
<gene>
    <name evidence="2" type="ORF">PIIN_02475</name>
</gene>
<keyword evidence="3" id="KW-1185">Reference proteome</keyword>
<proteinExistence type="predicted"/>
<reference evidence="2 3" key="1">
    <citation type="journal article" date="2011" name="PLoS Pathog.">
        <title>Endophytic Life Strategies Decoded by Genome and Transcriptome Analyses of the Mutualistic Root Symbiont Piriformospora indica.</title>
        <authorList>
            <person name="Zuccaro A."/>
            <person name="Lahrmann U."/>
            <person name="Guldener U."/>
            <person name="Langen G."/>
            <person name="Pfiffi S."/>
            <person name="Biedenkopf D."/>
            <person name="Wong P."/>
            <person name="Samans B."/>
            <person name="Grimm C."/>
            <person name="Basiewicz M."/>
            <person name="Murat C."/>
            <person name="Martin F."/>
            <person name="Kogel K.H."/>
        </authorList>
    </citation>
    <scope>NUCLEOTIDE SEQUENCE [LARGE SCALE GENOMIC DNA]</scope>
    <source>
        <strain evidence="2 3">DSM 11827</strain>
    </source>
</reference>
<dbReference type="OrthoDB" id="3204527at2759"/>
<accession>G4TBC4</accession>
<evidence type="ECO:0000313" key="2">
    <source>
        <dbReference type="EMBL" id="CCA68611.1"/>
    </source>
</evidence>
<dbReference type="AlphaFoldDB" id="G4TBC4"/>
<dbReference type="EMBL" id="CAFZ01000036">
    <property type="protein sequence ID" value="CCA68611.1"/>
    <property type="molecule type" value="Genomic_DNA"/>
</dbReference>
<feature type="region of interest" description="Disordered" evidence="1">
    <location>
        <begin position="377"/>
        <end position="499"/>
    </location>
</feature>
<protein>
    <submittedName>
        <fullName evidence="2">Uncharacterized protein</fullName>
    </submittedName>
</protein>
<dbReference type="Proteomes" id="UP000007148">
    <property type="component" value="Unassembled WGS sequence"/>
</dbReference>
<evidence type="ECO:0000256" key="1">
    <source>
        <dbReference type="SAM" id="MobiDB-lite"/>
    </source>
</evidence>
<evidence type="ECO:0000313" key="3">
    <source>
        <dbReference type="Proteomes" id="UP000007148"/>
    </source>
</evidence>
<dbReference type="HOGENOM" id="CLU_526882_0_0_1"/>